<name>A0A0V0ZNU3_9BILA</name>
<evidence type="ECO:0000313" key="1">
    <source>
        <dbReference type="EMBL" id="KRY14336.1"/>
    </source>
</evidence>
<dbReference type="EMBL" id="JYDQ01000119">
    <property type="protein sequence ID" value="KRY14336.1"/>
    <property type="molecule type" value="Genomic_DNA"/>
</dbReference>
<organism evidence="1 2">
    <name type="scientific">Trichinella patagoniensis</name>
    <dbReference type="NCBI Taxonomy" id="990121"/>
    <lineage>
        <taxon>Eukaryota</taxon>
        <taxon>Metazoa</taxon>
        <taxon>Ecdysozoa</taxon>
        <taxon>Nematoda</taxon>
        <taxon>Enoplea</taxon>
        <taxon>Dorylaimia</taxon>
        <taxon>Trichinellida</taxon>
        <taxon>Trichinellidae</taxon>
        <taxon>Trichinella</taxon>
    </lineage>
</organism>
<comment type="caution">
    <text evidence="1">The sequence shown here is derived from an EMBL/GenBank/DDBJ whole genome shotgun (WGS) entry which is preliminary data.</text>
</comment>
<keyword evidence="2" id="KW-1185">Reference proteome</keyword>
<proteinExistence type="predicted"/>
<dbReference type="AlphaFoldDB" id="A0A0V0ZNU3"/>
<reference evidence="1 2" key="1">
    <citation type="submission" date="2015-01" db="EMBL/GenBank/DDBJ databases">
        <title>Evolution of Trichinella species and genotypes.</title>
        <authorList>
            <person name="Korhonen P.K."/>
            <person name="Edoardo P."/>
            <person name="Giuseppe L.R."/>
            <person name="Gasser R.B."/>
        </authorList>
    </citation>
    <scope>NUCLEOTIDE SEQUENCE [LARGE SCALE GENOMIC DNA]</scope>
    <source>
        <strain evidence="1">ISS2496</strain>
    </source>
</reference>
<evidence type="ECO:0000313" key="2">
    <source>
        <dbReference type="Proteomes" id="UP000054783"/>
    </source>
</evidence>
<protein>
    <submittedName>
        <fullName evidence="1">Uncharacterized protein</fullName>
    </submittedName>
</protein>
<sequence length="66" mass="7524">MECMHRRLLLTIQTAAKVFFTLKNVKIFSENVILSTSLIDRPGEGNFCCMAENLNTGNFFFLSAYL</sequence>
<gene>
    <name evidence="1" type="ORF">T12_3966</name>
</gene>
<dbReference type="Proteomes" id="UP000054783">
    <property type="component" value="Unassembled WGS sequence"/>
</dbReference>
<accession>A0A0V0ZNU3</accession>